<proteinExistence type="predicted"/>
<organism evidence="1">
    <name type="scientific">Borrelia hermsii YBT</name>
    <dbReference type="NCBI Taxonomy" id="1313295"/>
    <lineage>
        <taxon>Bacteria</taxon>
        <taxon>Pseudomonadati</taxon>
        <taxon>Spirochaetota</taxon>
        <taxon>Spirochaetia</taxon>
        <taxon>Spirochaetales</taxon>
        <taxon>Borreliaceae</taxon>
        <taxon>Borrelia</taxon>
    </lineage>
</organism>
<dbReference type="RefSeq" id="WP_277813266.1">
    <property type="nucleotide sequence ID" value="NZ_CP005739.1"/>
</dbReference>
<dbReference type="AlphaFoldDB" id="W5T2F9"/>
<sequence>MNDPNLFAFKVNISMFYWGFGDGLKRKNANVIIIFVKYIIR</sequence>
<accession>W5T2F9</accession>
<reference evidence="1" key="1">
    <citation type="submission" date="2013-04" db="EMBL/GenBank/DDBJ databases">
        <title>Comparative Genomics of Relapsing Fever Spirochetes.</title>
        <authorList>
            <person name="Schwan T.G."/>
            <person name="Raffel S.J."/>
            <person name="Porcella S.F."/>
            <person name="Martens C.A."/>
            <person name="Bruno D.P."/>
            <person name="Ricklefs S.M."/>
            <person name="Barbian K.B."/>
        </authorList>
    </citation>
    <scope>NUCLEOTIDE SEQUENCE</scope>
    <source>
        <strain evidence="1">YBT</strain>
        <plasmid evidence="1">unnamed</plasmid>
    </source>
</reference>
<geneLocation type="plasmid" evidence="1">
    <name>unnamed</name>
</geneLocation>
<name>W5T2F9_BORHE</name>
<dbReference type="EMBL" id="CP005739">
    <property type="protein sequence ID" value="AHH13485.1"/>
    <property type="molecule type" value="Genomic_DNA"/>
</dbReference>
<protein>
    <submittedName>
        <fullName evidence="1">Uncharacterized protein</fullName>
    </submittedName>
</protein>
<dbReference type="HOGENOM" id="CLU_3266595_0_0_12"/>
<evidence type="ECO:0000313" key="1">
    <source>
        <dbReference type="EMBL" id="AHH13485.1"/>
    </source>
</evidence>
<keyword evidence="1" id="KW-0614">Plasmid</keyword>
<gene>
    <name evidence="1" type="ORF">BHO_0118600</name>
</gene>